<evidence type="ECO:0000256" key="1">
    <source>
        <dbReference type="SAM" id="SignalP"/>
    </source>
</evidence>
<evidence type="ECO:0000313" key="3">
    <source>
        <dbReference type="Proteomes" id="UP001501576"/>
    </source>
</evidence>
<sequence length="153" mass="16142">MIQKRLITNALAALLGTATALPVGKGSIPRTASGFKAPPYYVLQVVDVSVSGAPYADEHEDMETVYQVTSVSGPVPGQSGTYGTLEQAEGMADKAREAFIGRDPESGLWLHALDIAGAKCVCRELEIEPGATNDPADGIISYVQRFRFGLTAA</sequence>
<gene>
    <name evidence="2" type="ORF">GCM10010390_65950</name>
</gene>
<dbReference type="EMBL" id="BAAABZ010000071">
    <property type="protein sequence ID" value="GAA0554656.1"/>
    <property type="molecule type" value="Genomic_DNA"/>
</dbReference>
<keyword evidence="1" id="KW-0732">Signal</keyword>
<comment type="caution">
    <text evidence="2">The sequence shown here is derived from an EMBL/GenBank/DDBJ whole genome shotgun (WGS) entry which is preliminary data.</text>
</comment>
<proteinExistence type="predicted"/>
<feature type="chain" id="PRO_5045162871" evidence="1">
    <location>
        <begin position="21"/>
        <end position="153"/>
    </location>
</feature>
<reference evidence="3" key="1">
    <citation type="journal article" date="2019" name="Int. J. Syst. Evol. Microbiol.">
        <title>The Global Catalogue of Microorganisms (GCM) 10K type strain sequencing project: providing services to taxonomists for standard genome sequencing and annotation.</title>
        <authorList>
            <consortium name="The Broad Institute Genomics Platform"/>
            <consortium name="The Broad Institute Genome Sequencing Center for Infectious Disease"/>
            <person name="Wu L."/>
            <person name="Ma J."/>
        </authorList>
    </citation>
    <scope>NUCLEOTIDE SEQUENCE [LARGE SCALE GENOMIC DNA]</scope>
    <source>
        <strain evidence="3">JCM 5052</strain>
    </source>
</reference>
<protein>
    <submittedName>
        <fullName evidence="2">Uncharacterized protein</fullName>
    </submittedName>
</protein>
<accession>A0ABP3NW43</accession>
<evidence type="ECO:0000313" key="2">
    <source>
        <dbReference type="EMBL" id="GAA0554656.1"/>
    </source>
</evidence>
<feature type="signal peptide" evidence="1">
    <location>
        <begin position="1"/>
        <end position="20"/>
    </location>
</feature>
<name>A0ABP3NW43_9ACTN</name>
<organism evidence="2 3">
    <name type="scientific">Streptomyces mordarskii</name>
    <dbReference type="NCBI Taxonomy" id="1226758"/>
    <lineage>
        <taxon>Bacteria</taxon>
        <taxon>Bacillati</taxon>
        <taxon>Actinomycetota</taxon>
        <taxon>Actinomycetes</taxon>
        <taxon>Kitasatosporales</taxon>
        <taxon>Streptomycetaceae</taxon>
        <taxon>Streptomyces</taxon>
    </lineage>
</organism>
<keyword evidence="3" id="KW-1185">Reference proteome</keyword>
<dbReference type="Proteomes" id="UP001501576">
    <property type="component" value="Unassembled WGS sequence"/>
</dbReference>
<dbReference type="RefSeq" id="WP_346160860.1">
    <property type="nucleotide sequence ID" value="NZ_BAAABZ010000071.1"/>
</dbReference>